<evidence type="ECO:0000256" key="1">
    <source>
        <dbReference type="SAM" id="MobiDB-lite"/>
    </source>
</evidence>
<evidence type="ECO:0000313" key="3">
    <source>
        <dbReference type="Proteomes" id="UP001152747"/>
    </source>
</evidence>
<dbReference type="Proteomes" id="UP001152747">
    <property type="component" value="Unassembled WGS sequence"/>
</dbReference>
<proteinExistence type="predicted"/>
<protein>
    <submittedName>
        <fullName evidence="2">Uncharacterized protein</fullName>
    </submittedName>
</protein>
<feature type="region of interest" description="Disordered" evidence="1">
    <location>
        <begin position="33"/>
        <end position="86"/>
    </location>
</feature>
<dbReference type="AlphaFoldDB" id="A0A9P1N915"/>
<evidence type="ECO:0000313" key="2">
    <source>
        <dbReference type="EMBL" id="CAI5455576.1"/>
    </source>
</evidence>
<name>A0A9P1N915_9PELO</name>
<keyword evidence="3" id="KW-1185">Reference proteome</keyword>
<sequence>MCVIFKIIHLIDSKSSSSNSKFFSKKMIKSMLNAENEKQEDEEDEEKNCQPCKNAEKTNTSANREDRTRSSSRVSNPQCRADTGSNRLSYKSRFGKVGWAAIEHEINNIDQPILPILRYGSRAWSLTNRTYKLSKE</sequence>
<dbReference type="EMBL" id="CANHGI010000006">
    <property type="protein sequence ID" value="CAI5455576.1"/>
    <property type="molecule type" value="Genomic_DNA"/>
</dbReference>
<reference evidence="2" key="1">
    <citation type="submission" date="2022-11" db="EMBL/GenBank/DDBJ databases">
        <authorList>
            <person name="Kikuchi T."/>
        </authorList>
    </citation>
    <scope>NUCLEOTIDE SEQUENCE</scope>
    <source>
        <strain evidence="2">PS1010</strain>
    </source>
</reference>
<organism evidence="2 3">
    <name type="scientific">Caenorhabditis angaria</name>
    <dbReference type="NCBI Taxonomy" id="860376"/>
    <lineage>
        <taxon>Eukaryota</taxon>
        <taxon>Metazoa</taxon>
        <taxon>Ecdysozoa</taxon>
        <taxon>Nematoda</taxon>
        <taxon>Chromadorea</taxon>
        <taxon>Rhabditida</taxon>
        <taxon>Rhabditina</taxon>
        <taxon>Rhabditomorpha</taxon>
        <taxon>Rhabditoidea</taxon>
        <taxon>Rhabditidae</taxon>
        <taxon>Peloderinae</taxon>
        <taxon>Caenorhabditis</taxon>
    </lineage>
</organism>
<accession>A0A9P1N915</accession>
<comment type="caution">
    <text evidence="2">The sequence shown here is derived from an EMBL/GenBank/DDBJ whole genome shotgun (WGS) entry which is preliminary data.</text>
</comment>
<feature type="compositionally biased region" description="Polar residues" evidence="1">
    <location>
        <begin position="71"/>
        <end position="86"/>
    </location>
</feature>
<gene>
    <name evidence="2" type="ORF">CAMP_LOCUS18213</name>
</gene>